<dbReference type="InterPro" id="IPR015217">
    <property type="entry name" value="Invasin_dom_3"/>
</dbReference>
<evidence type="ECO:0000256" key="2">
    <source>
        <dbReference type="ARBA" id="ARBA00022729"/>
    </source>
</evidence>
<dbReference type="InterPro" id="IPR013320">
    <property type="entry name" value="ConA-like_dom_sf"/>
</dbReference>
<evidence type="ECO:0000259" key="4">
    <source>
        <dbReference type="PROSITE" id="PS51127"/>
    </source>
</evidence>
<dbReference type="Gene3D" id="2.60.40.4070">
    <property type="match status" value="1"/>
</dbReference>
<dbReference type="Gene3D" id="2.60.40.10">
    <property type="entry name" value="Immunoglobulins"/>
    <property type="match status" value="1"/>
</dbReference>
<comment type="caution">
    <text evidence="5">The sequence shown here is derived from an EMBL/GenBank/DDBJ whole genome shotgun (WGS) entry which is preliminary data.</text>
</comment>
<proteinExistence type="inferred from homology"/>
<protein>
    <submittedName>
        <fullName evidence="5">DUF2341 domain-containing protein</fullName>
    </submittedName>
</protein>
<dbReference type="InterPro" id="IPR018765">
    <property type="entry name" value="DUF2341"/>
</dbReference>
<dbReference type="Pfam" id="PF18962">
    <property type="entry name" value="Por_Secre_tail"/>
    <property type="match status" value="1"/>
</dbReference>
<keyword evidence="2" id="KW-0732">Signal</keyword>
<dbReference type="PANTHER" id="PTHR14139">
    <property type="entry name" value="CALSYNTENIN"/>
    <property type="match status" value="1"/>
</dbReference>
<dbReference type="Pfam" id="PF10102">
    <property type="entry name" value="DUF2341"/>
    <property type="match status" value="1"/>
</dbReference>
<keyword evidence="3" id="KW-1015">Disulfide bond</keyword>
<dbReference type="Pfam" id="PF09134">
    <property type="entry name" value="Invasin_D3"/>
    <property type="match status" value="1"/>
</dbReference>
<evidence type="ECO:0000256" key="1">
    <source>
        <dbReference type="ARBA" id="ARBA00010116"/>
    </source>
</evidence>
<dbReference type="SUPFAM" id="SSF49899">
    <property type="entry name" value="Concanavalin A-like lectins/glucanases"/>
    <property type="match status" value="3"/>
</dbReference>
<organism evidence="5 6">
    <name type="scientific">Fodinibius halophilus</name>
    <dbReference type="NCBI Taxonomy" id="1736908"/>
    <lineage>
        <taxon>Bacteria</taxon>
        <taxon>Pseudomonadati</taxon>
        <taxon>Balneolota</taxon>
        <taxon>Balneolia</taxon>
        <taxon>Balneolales</taxon>
        <taxon>Balneolaceae</taxon>
        <taxon>Fodinibius</taxon>
    </lineage>
</organism>
<name>A0A6M1T1G9_9BACT</name>
<dbReference type="InterPro" id="IPR013783">
    <property type="entry name" value="Ig-like_fold"/>
</dbReference>
<dbReference type="Gene3D" id="2.60.120.200">
    <property type="match status" value="2"/>
</dbReference>
<accession>A0A6M1T1G9</accession>
<dbReference type="RefSeq" id="WP_165266922.1">
    <property type="nucleotide sequence ID" value="NZ_JAALLS010000005.1"/>
</dbReference>
<dbReference type="InterPro" id="IPR026444">
    <property type="entry name" value="Secre_tail"/>
</dbReference>
<dbReference type="Proteomes" id="UP000479132">
    <property type="component" value="Unassembled WGS sequence"/>
</dbReference>
<dbReference type="InterPro" id="IPR008964">
    <property type="entry name" value="Invasin/intimin_cell_adhesion"/>
</dbReference>
<dbReference type="PROSITE" id="PS51127">
    <property type="entry name" value="BIG1"/>
    <property type="match status" value="1"/>
</dbReference>
<dbReference type="NCBIfam" id="TIGR04183">
    <property type="entry name" value="Por_Secre_tail"/>
    <property type="match status" value="1"/>
</dbReference>
<keyword evidence="6" id="KW-1185">Reference proteome</keyword>
<comment type="similarity">
    <text evidence="1">Belongs to the intimin/invasin family.</text>
</comment>
<feature type="domain" description="Big-1" evidence="4">
    <location>
        <begin position="1759"/>
        <end position="1851"/>
    </location>
</feature>
<dbReference type="EMBL" id="JAALLS010000005">
    <property type="protein sequence ID" value="NGP87819.1"/>
    <property type="molecule type" value="Genomic_DNA"/>
</dbReference>
<dbReference type="SUPFAM" id="SSF49373">
    <property type="entry name" value="Invasin/intimin cell-adhesion fragments"/>
    <property type="match status" value="1"/>
</dbReference>
<dbReference type="PANTHER" id="PTHR14139:SF2">
    <property type="entry name" value="CALSYNTENIN-1"/>
    <property type="match status" value="1"/>
</dbReference>
<evidence type="ECO:0000256" key="3">
    <source>
        <dbReference type="ARBA" id="ARBA00023157"/>
    </source>
</evidence>
<dbReference type="InterPro" id="IPR006558">
    <property type="entry name" value="LamG-like"/>
</dbReference>
<evidence type="ECO:0000313" key="6">
    <source>
        <dbReference type="Proteomes" id="UP000479132"/>
    </source>
</evidence>
<dbReference type="Pfam" id="PF13385">
    <property type="entry name" value="Laminin_G_3"/>
    <property type="match status" value="1"/>
</dbReference>
<dbReference type="SMART" id="SM00634">
    <property type="entry name" value="BID_1"/>
    <property type="match status" value="1"/>
</dbReference>
<evidence type="ECO:0000313" key="5">
    <source>
        <dbReference type="EMBL" id="NGP87819.1"/>
    </source>
</evidence>
<reference evidence="5 6" key="1">
    <citation type="submission" date="2020-02" db="EMBL/GenBank/DDBJ databases">
        <title>Aliifodinibius halophilus 2W32, complete genome.</title>
        <authorList>
            <person name="Li Y."/>
            <person name="Wu S."/>
        </authorList>
    </citation>
    <scope>NUCLEOTIDE SEQUENCE [LARGE SCALE GENOMIC DNA]</scope>
    <source>
        <strain evidence="5 6">2W32</strain>
    </source>
</reference>
<dbReference type="InterPro" id="IPR003344">
    <property type="entry name" value="Big_1_dom"/>
</dbReference>
<sequence>MQINNSLYQRYWNHLLSGTLLFFFILFLGETVLAQFNNGYNFRKRIQINDSQVSGTQPLSNFPTLVNITNTDLRSAANGGFVENGNGFDIIFTADDGSTQLNHQLESYDATTGEITAWVQVPALAAQNNTYIYVYYGNTSVSTDPSVPTTWDSNYQMVQHFNNSFLDATANNNDGTNNGTTDIAGQILRARDFNGSNNFVEVGDDPSLSITNQITISMWVYGDTFSNTPDLVTKGDYTQSYSTWIRSQETVRFAINNNFFTSNSTINVGTWNYLTFTYDQNQWNIFIDGAQDATGNYTAPINDPNNTPLFISTGPPPNDYPLDGRIDEVRISNTARSADWIATEYNNQNNPGSFLSLVNDPSELSNIENLAKAYNVGSPPINITSTLTVDDYDDATIQSATVQITTNYATNDVLAFSDQNGITGSWNSGSGTLTLSGNATPAEYEAALRSVTFENSSSSPSQSPRTIEFKVNDGTDDSNVQSRQIYIPSINDLSADINNVVFHFSALDVDGDLDTNDQPADNTSITPWSDRSVSAAGSTDLSFSNGTSAEQALFFDNSAAMGERGGLLYDGTDDSYTRSSDSEINIGNFNQKSFAAVFRTGNDISSDQVIYEQGTTNRGYLIGIFNGHLYTYAWNHNGWSAGEQDKSIDLGQVQPYTSYIVIASHDATAGSLSNRTWSANVNGGTIQVLNNTDIQQSHNSAPEIAASNGALDPVNFQSVTGANFDGYIAEFVSWNQSLSNALFSEVFNILDQRWSNEAPQLSNIESSSVSYTEGDPATSLTSTITISDNDNTVLDSARVVISNNFVSSEDVLSFTDANGITGTYNSSTGELFLSGTSSLSNYQAALQSITYENTNNVDPATNSRTISFTVYDWDDPSNTLTRDITITPINSLPSLSNIETTTLTYTEGDGNTPVTSSITVSDTDNSSMQSATIQITANYSQGEDLLDFVDANGITSSWNSSTGTLTLSGSASTADYQTALRNVTYNNLSAVPSTDNRTVTFTVNDGLDPSNSQNRTISITPTNDIPVLNNLESTLLQVKASDPPEQITSAITVEDADDQDIESATIQISNNYLSSEDQLNFTDILGISGSWNSSTGTLTLTGTSSLSNYTTALRSITYDNTASTPSPATRTISFTVNDGDANSSTVSRDIALSAVRSISGLQLWLKGDAGVTLSGSDVTTWEDQSGNTRHFSSAAASNKPQYATNITSLNNQSAIEFDGGGDFLEDADGEAYINGLTEYTLFFVIQSDQTNVNRGFWDTEDPDNRDEVFTIRYDAAGANAGANDLIKAGILGNSPDNQLESFSDIQTTQGQILSYDWKSNEEYNLVVDGVLNNPSAISSPPTGTLSNATKVLVGQGAKDGASQSWDGYIAEVILYDRFLSENERESIEDYLSEKYNISIRLIGKATGGENISADTYSSGTYTSLSGPRLREDFRGELTQGNTIVFEAPSGFEWDTGGSSPSVSIQPAYGNSTNLDISFTSRTAQQITFTVDAESNSPSKPGEALFSGLRIRPTTGTLPNSGTITNSGSTGPGGTTNYGNIIMVPGAPALLNYVQSPTDSPVNQAISPAIAIEVTDQFGNTIEQSGTNISITLSSGAGNLTGTTTQATNANGLVYFNDLKIDQTGTKKLTVNSSGLPNNESSAFDINMPGALASFEIEKVGGGIIPPQTAGTSFDIKISAIDGTGSVDTDFNGSVDISSSGMLSDGGGTTPSFTNGVLSSHAITISNTGDFTITATNSNGSENGTSNSFTVNAGAANKTTSLISASPTYIANDGSSTSTITVQLRDSEGNNLQSGGENVSLSTNAGSLGSVTDNSDGTYTATLTSSTNNETATITGTLNSETITDNEEVTFTQFDAIWEGTLGGDPSAEQWSNGANWNTGTVPQTGDAVLVPADPAVGNLYPVIQSADQTVNVLIIENGADVSVGGGQTLTVNDDLSGGGDINGSNSANLEVGGDLTIQDLQIGNVLLNGTSLQQVENTNQFTNLEIDNSNNVEVNQNIFVDGTLTLTAGNLIIPSGYNLIANDQSVTSGALTFKRALTGVEGWRMISSPVASTYSDLLDGTITQGYSGAFYDADVAPHDTLQPNVLWYDETHQGTDNQRWRAPASASQSLTEARGLFVYIFGDVQNDSRYNEELPDTLEVTGTEFNGNGSEVDFGITYTATADTGWNLVGNPYGATLDWDEKATWTKTNVNQTIYVWDPNANGGNGNFLTWNGQIGSLGSGLIAPFQAFWVKASGTTPSLTVSEQNKTTDGIFRRKEQIQNPLPKLTFKLEAEQLRGIQQKVYMMFDDNAKRGLDKKDGYRMFPFGQNFLELYFKKSNGAQLSIENLPRDFDHRYELAMQVGGITEGKPLDGNLSLSWPTIENIPSEWMLKLKDNLTGKEVNLRKQSFYSFHHQGQNSKQKARIAKNVNTTPDKPIVLLDPLARSNKPISKEKSTGNNSRFTLIITTKEIEAKIPSKFKLKQNYPNPFNPETKIEFGLPEKSRATIEIYDILGRRIVTLARDKTYPAGFHTISWTPNNLASGVYLYRIRTEQRAITKKMTYIK</sequence>
<dbReference type="SMART" id="SM00560">
    <property type="entry name" value="LamGL"/>
    <property type="match status" value="1"/>
</dbReference>
<gene>
    <name evidence="5" type="ORF">G3569_05605</name>
</gene>